<keyword evidence="2 5" id="KW-0479">Metal-binding</keyword>
<dbReference type="InterPro" id="IPR029752">
    <property type="entry name" value="D-isomer_DH_CS1"/>
</dbReference>
<dbReference type="InterPro" id="IPR036291">
    <property type="entry name" value="NAD(P)-bd_dom_sf"/>
</dbReference>
<dbReference type="OrthoDB" id="1879366at2759"/>
<evidence type="ECO:0000256" key="3">
    <source>
        <dbReference type="ARBA" id="ARBA00022833"/>
    </source>
</evidence>
<accession>F8NVV7</accession>
<gene>
    <name evidence="7" type="ORF">SERLADRAFT_437880</name>
</gene>
<dbReference type="Gene3D" id="3.90.180.10">
    <property type="entry name" value="Medium-chain alcohol dehydrogenases, catalytic domain"/>
    <property type="match status" value="1"/>
</dbReference>
<proteinExistence type="inferred from homology"/>
<dbReference type="InterPro" id="IPR013149">
    <property type="entry name" value="ADH-like_C"/>
</dbReference>
<evidence type="ECO:0000256" key="4">
    <source>
        <dbReference type="ARBA" id="ARBA00023002"/>
    </source>
</evidence>
<name>F8NVV7_SERL9</name>
<evidence type="ECO:0000313" key="7">
    <source>
        <dbReference type="EMBL" id="EGO24268.1"/>
    </source>
</evidence>
<dbReference type="PANTHER" id="PTHR42683">
    <property type="entry name" value="ALDEHYDE REDUCTASE"/>
    <property type="match status" value="1"/>
</dbReference>
<organism>
    <name type="scientific">Serpula lacrymans var. lacrymans (strain S7.9)</name>
    <name type="common">Dry rot fungus</name>
    <dbReference type="NCBI Taxonomy" id="578457"/>
    <lineage>
        <taxon>Eukaryota</taxon>
        <taxon>Fungi</taxon>
        <taxon>Dikarya</taxon>
        <taxon>Basidiomycota</taxon>
        <taxon>Agaricomycotina</taxon>
        <taxon>Agaricomycetes</taxon>
        <taxon>Agaricomycetidae</taxon>
        <taxon>Boletales</taxon>
        <taxon>Coniophorineae</taxon>
        <taxon>Serpulaceae</taxon>
        <taxon>Serpula</taxon>
    </lineage>
</organism>
<dbReference type="InterPro" id="IPR011032">
    <property type="entry name" value="GroES-like_sf"/>
</dbReference>
<evidence type="ECO:0000256" key="2">
    <source>
        <dbReference type="ARBA" id="ARBA00022723"/>
    </source>
</evidence>
<dbReference type="PROSITE" id="PS00059">
    <property type="entry name" value="ADH_ZINC"/>
    <property type="match status" value="1"/>
</dbReference>
<dbReference type="Proteomes" id="UP000008064">
    <property type="component" value="Unassembled WGS sequence"/>
</dbReference>
<comment type="cofactor">
    <cofactor evidence="1 5">
        <name>Zn(2+)</name>
        <dbReference type="ChEBI" id="CHEBI:29105"/>
    </cofactor>
</comment>
<feature type="domain" description="Enoyl reductase (ER)" evidence="6">
    <location>
        <begin position="10"/>
        <end position="329"/>
    </location>
</feature>
<dbReference type="KEGG" id="sla:SERLADRAFT_437880"/>
<dbReference type="Gene3D" id="3.40.50.720">
    <property type="entry name" value="NAD(P)-binding Rossmann-like Domain"/>
    <property type="match status" value="1"/>
</dbReference>
<dbReference type="InterPro" id="IPR047109">
    <property type="entry name" value="CAD-like"/>
</dbReference>
<dbReference type="Pfam" id="PF00107">
    <property type="entry name" value="ADH_zinc_N"/>
    <property type="match status" value="1"/>
</dbReference>
<dbReference type="GO" id="GO:0008270">
    <property type="term" value="F:zinc ion binding"/>
    <property type="evidence" value="ECO:0007669"/>
    <property type="project" value="InterPro"/>
</dbReference>
<dbReference type="PROSITE" id="PS00065">
    <property type="entry name" value="D_2_HYDROXYACID_DH_1"/>
    <property type="match status" value="1"/>
</dbReference>
<keyword evidence="4" id="KW-0560">Oxidoreductase</keyword>
<dbReference type="CDD" id="cd05283">
    <property type="entry name" value="CAD1"/>
    <property type="match status" value="1"/>
</dbReference>
<dbReference type="SMART" id="SM00829">
    <property type="entry name" value="PKS_ER"/>
    <property type="match status" value="1"/>
</dbReference>
<dbReference type="Pfam" id="PF08240">
    <property type="entry name" value="ADH_N"/>
    <property type="match status" value="1"/>
</dbReference>
<dbReference type="GeneID" id="18814936"/>
<reference evidence="7" key="1">
    <citation type="submission" date="2011-04" db="EMBL/GenBank/DDBJ databases">
        <title>Evolution of plant cell wall degrading machinery underlies the functional diversity of forest fungi.</title>
        <authorList>
            <consortium name="US DOE Joint Genome Institute (JGI-PGF)"/>
            <person name="Eastwood D.C."/>
            <person name="Floudas D."/>
            <person name="Binder M."/>
            <person name="Majcherczyk A."/>
            <person name="Schneider P."/>
            <person name="Aerts A."/>
            <person name="Asiegbu F.O."/>
            <person name="Baker S.E."/>
            <person name="Barry K."/>
            <person name="Bendiksby M."/>
            <person name="Blumentritt M."/>
            <person name="Coutinho P.M."/>
            <person name="Cullen D."/>
            <person name="Cullen D."/>
            <person name="Gathman A."/>
            <person name="Goodell B."/>
            <person name="Henrissat B."/>
            <person name="Ihrmark K."/>
            <person name="Kauserud H."/>
            <person name="Kohler A."/>
            <person name="LaButti K."/>
            <person name="Lapidus A."/>
            <person name="Lavin J.L."/>
            <person name="Lee Y.-H."/>
            <person name="Lindquist E."/>
            <person name="Lilly W."/>
            <person name="Lucas S."/>
            <person name="Morin E."/>
            <person name="Murat C."/>
            <person name="Oguiza J.A."/>
            <person name="Park J."/>
            <person name="Pisabarro A.G."/>
            <person name="Riley R."/>
            <person name="Rosling A."/>
            <person name="Salamov A."/>
            <person name="Schmidt O."/>
            <person name="Schmutz J."/>
            <person name="Skrede I."/>
            <person name="Stenlid J."/>
            <person name="Wiebenga A."/>
            <person name="Xie X."/>
            <person name="Kues U."/>
            <person name="Hibbett D.S."/>
            <person name="Hoffmeister D."/>
            <person name="Hogberg N."/>
            <person name="Martin F."/>
            <person name="Grigoriev I.V."/>
            <person name="Watkinson S.C."/>
        </authorList>
    </citation>
    <scope>NUCLEOTIDE SEQUENCE</scope>
    <source>
        <strain evidence="7">S7.9</strain>
    </source>
</reference>
<sequence length="334" mass="36447">MGLDFTVYKGSEDGRIVKATTHRDSLKPDDVLVRVTHSGLCGTDLHYRTFDVALGHEGVGLVQEIGTDVKSMKVGDRVGWGYEHGSCGYCDECLGSHEMYCPDRQIFGSASLDQGSFSTHAVWPAKSLFHIPESMSSADAAPLMCAGSTVYNVFHLHSVSPTDRIGIVGIGGLGHLAIQFAAKMGCQVVVFSSTENKRKEAMDLGATEFYPTKDTKTLYIGPKLKHLIVTTSEQPDWSLYLPVLAPRAAIYPLSISLKDLTVPYMPLLMNGLTIQGCMSASRGAHIKMLNFAAFHNIKPINQVFPLNIEGIEEAMQKLHKGEIRYRVVLVAEGA</sequence>
<dbReference type="InterPro" id="IPR020843">
    <property type="entry name" value="ER"/>
</dbReference>
<dbReference type="SUPFAM" id="SSF50129">
    <property type="entry name" value="GroES-like"/>
    <property type="match status" value="1"/>
</dbReference>
<dbReference type="HOGENOM" id="CLU_026673_20_2_1"/>
<dbReference type="SUPFAM" id="SSF51735">
    <property type="entry name" value="NAD(P)-binding Rossmann-fold domains"/>
    <property type="match status" value="1"/>
</dbReference>
<dbReference type="EMBL" id="GL945434">
    <property type="protein sequence ID" value="EGO24268.1"/>
    <property type="molecule type" value="Genomic_DNA"/>
</dbReference>
<dbReference type="AlphaFoldDB" id="F8NVV7"/>
<evidence type="ECO:0000256" key="5">
    <source>
        <dbReference type="RuleBase" id="RU361277"/>
    </source>
</evidence>
<dbReference type="InterPro" id="IPR013154">
    <property type="entry name" value="ADH-like_N"/>
</dbReference>
<dbReference type="GO" id="GO:0016616">
    <property type="term" value="F:oxidoreductase activity, acting on the CH-OH group of donors, NAD or NADP as acceptor"/>
    <property type="evidence" value="ECO:0007669"/>
    <property type="project" value="InterPro"/>
</dbReference>
<protein>
    <recommendedName>
        <fullName evidence="6">Enoyl reductase (ER) domain-containing protein</fullName>
    </recommendedName>
</protein>
<evidence type="ECO:0000256" key="1">
    <source>
        <dbReference type="ARBA" id="ARBA00001947"/>
    </source>
</evidence>
<evidence type="ECO:0000259" key="6">
    <source>
        <dbReference type="SMART" id="SM00829"/>
    </source>
</evidence>
<dbReference type="FunFam" id="3.40.50.720:FF:000022">
    <property type="entry name" value="Cinnamyl alcohol dehydrogenase"/>
    <property type="match status" value="1"/>
</dbReference>
<keyword evidence="3 5" id="KW-0862">Zinc</keyword>
<dbReference type="InterPro" id="IPR002328">
    <property type="entry name" value="ADH_Zn_CS"/>
</dbReference>
<dbReference type="RefSeq" id="XP_007318287.1">
    <property type="nucleotide sequence ID" value="XM_007318225.1"/>
</dbReference>
<comment type="similarity">
    <text evidence="5">Belongs to the zinc-containing alcohol dehydrogenase family.</text>
</comment>